<evidence type="ECO:0000313" key="3">
    <source>
        <dbReference type="Proteomes" id="UP000290900"/>
    </source>
</evidence>
<dbReference type="OrthoDB" id="9932926at2759"/>
<feature type="compositionally biased region" description="Basic and acidic residues" evidence="1">
    <location>
        <begin position="317"/>
        <end position="327"/>
    </location>
</feature>
<dbReference type="Gene3D" id="3.40.30.10">
    <property type="entry name" value="Glutaredoxin"/>
    <property type="match status" value="1"/>
</dbReference>
<feature type="compositionally biased region" description="Basic and acidic residues" evidence="1">
    <location>
        <begin position="147"/>
        <end position="167"/>
    </location>
</feature>
<feature type="compositionally biased region" description="Basic and acidic residues" evidence="1">
    <location>
        <begin position="1"/>
        <end position="16"/>
    </location>
</feature>
<dbReference type="AlphaFoldDB" id="A0A448YQZ4"/>
<dbReference type="STRING" id="13370.A0A448YQZ4"/>
<accession>A0A448YQZ4</accession>
<feature type="compositionally biased region" description="Polar residues" evidence="1">
    <location>
        <begin position="19"/>
        <end position="28"/>
    </location>
</feature>
<keyword evidence="3" id="KW-1185">Reference proteome</keyword>
<evidence type="ECO:0000256" key="1">
    <source>
        <dbReference type="SAM" id="MobiDB-lite"/>
    </source>
</evidence>
<feature type="compositionally biased region" description="Basic and acidic residues" evidence="1">
    <location>
        <begin position="86"/>
        <end position="100"/>
    </location>
</feature>
<feature type="region of interest" description="Disordered" evidence="1">
    <location>
        <begin position="396"/>
        <end position="632"/>
    </location>
</feature>
<feature type="compositionally biased region" description="Acidic residues" evidence="1">
    <location>
        <begin position="192"/>
        <end position="214"/>
    </location>
</feature>
<dbReference type="PROSITE" id="PS51354">
    <property type="entry name" value="GLUTAREDOXIN_2"/>
    <property type="match status" value="1"/>
</dbReference>
<reference evidence="2 3" key="1">
    <citation type="submission" date="2018-12" db="EMBL/GenBank/DDBJ databases">
        <authorList>
            <person name="Tiukova I."/>
            <person name="Dainat J."/>
        </authorList>
    </citation>
    <scope>NUCLEOTIDE SEQUENCE [LARGE SCALE GENOMIC DNA]</scope>
</reference>
<feature type="compositionally biased region" description="Acidic residues" evidence="1">
    <location>
        <begin position="74"/>
        <end position="83"/>
    </location>
</feature>
<protein>
    <submittedName>
        <fullName evidence="2">DEKNAAC104645</fullName>
    </submittedName>
</protein>
<feature type="compositionally biased region" description="Basic and acidic residues" evidence="1">
    <location>
        <begin position="497"/>
        <end position="581"/>
    </location>
</feature>
<gene>
    <name evidence="2" type="ORF">BRENAR_LOCUS4086</name>
</gene>
<evidence type="ECO:0000313" key="2">
    <source>
        <dbReference type="EMBL" id="VEU23355.1"/>
    </source>
</evidence>
<dbReference type="SUPFAM" id="SSF52833">
    <property type="entry name" value="Thioredoxin-like"/>
    <property type="match status" value="1"/>
</dbReference>
<dbReference type="InterPro" id="IPR036249">
    <property type="entry name" value="Thioredoxin-like_sf"/>
</dbReference>
<sequence>MDIEIKYQDFKEKHEPSLLGSTVRNESPSGERDNPLTDEAGPVTHVIKENPIEEDDKYDPSKLEEEGALLSGDEHDELNDLLDQEGQLKEEALQMKEKLRIHTQQLKKKGKSSARKSLAYHRRGSDTEMLPEDDNSTSTGHPTHIPKAHEGEDADSKKKIEYYRPHDTPTPNQIVEKVNDGSYVSRQREEKDIPEEGEEYEDDEEEDEEDEEEKALENEIAKKLHLSSVPEPEVPDATIENDSVYIPPAAMSEGSSSRLLQEQIRSRSRGSRSSDTSAVSERPHLASGESYHGGLSNDDFYSKGFPLDDVPRGTAPVERRPRHEPGTVKKQMHASSLNYLRSISSSRSRIDNDKVAQGYHFVEEGDLKDTGGLVNDNNLTQIADLEEAMDDVLKEVSKGTDNGRFKGVQDSITKAARDTRTNDLDAVVENGEEEEKQKDAEEEGEKDQEEVNENVTSPLNVASDIQKHDDDEEKSDDEKTESGKAEIDEPVNQSDVPQEKIVKDEEKQVEVGSEEAKAEKETADSRKEANESGKEANESGKEITEAEKEITETGKEPTKDGGEEVREAITDVTKDHGKEIANDTAEATTNESEGAALVLPEVESRSDSVDAPQKERSEQALDKSASEPVSNKDDIDSLIAAVEKERSANVQVSSKVGETKVSKAGKMTFEDEPVYLYTSLAGGMQIATRTNRLETILTANKVKFQYRDLGTDPEAKRVWRTYSEGKTLPGVVRGKNDFIGNWQDVEEANEEYAVRSLIYESY</sequence>
<proteinExistence type="predicted"/>
<organism evidence="2 3">
    <name type="scientific">Brettanomyces naardenensis</name>
    <name type="common">Yeast</name>
    <dbReference type="NCBI Taxonomy" id="13370"/>
    <lineage>
        <taxon>Eukaryota</taxon>
        <taxon>Fungi</taxon>
        <taxon>Dikarya</taxon>
        <taxon>Ascomycota</taxon>
        <taxon>Saccharomycotina</taxon>
        <taxon>Pichiomycetes</taxon>
        <taxon>Pichiales</taxon>
        <taxon>Pichiaceae</taxon>
        <taxon>Brettanomyces</taxon>
    </lineage>
</organism>
<feature type="compositionally biased region" description="Acidic residues" evidence="1">
    <location>
        <begin position="430"/>
        <end position="452"/>
    </location>
</feature>
<feature type="region of interest" description="Disordered" evidence="1">
    <location>
        <begin position="1"/>
        <end position="333"/>
    </location>
</feature>
<feature type="compositionally biased region" description="Basic and acidic residues" evidence="1">
    <location>
        <begin position="476"/>
        <end position="487"/>
    </location>
</feature>
<feature type="compositionally biased region" description="Basic and acidic residues" evidence="1">
    <location>
        <begin position="602"/>
        <end position="632"/>
    </location>
</feature>
<dbReference type="Proteomes" id="UP000290900">
    <property type="component" value="Unassembled WGS sequence"/>
</dbReference>
<dbReference type="EMBL" id="CAACVR010000045">
    <property type="protein sequence ID" value="VEU23355.1"/>
    <property type="molecule type" value="Genomic_DNA"/>
</dbReference>
<feature type="compositionally biased region" description="Basic residues" evidence="1">
    <location>
        <begin position="101"/>
        <end position="122"/>
    </location>
</feature>
<name>A0A448YQZ4_BRENA</name>
<dbReference type="InParanoid" id="A0A448YQZ4"/>